<dbReference type="RefSeq" id="WP_380123301.1">
    <property type="nucleotide sequence ID" value="NZ_JBHSIU010000054.1"/>
</dbReference>
<feature type="signal peptide" evidence="1">
    <location>
        <begin position="1"/>
        <end position="16"/>
    </location>
</feature>
<dbReference type="EMBL" id="JBHSIU010000054">
    <property type="protein sequence ID" value="MFC5003917.1"/>
    <property type="molecule type" value="Genomic_DNA"/>
</dbReference>
<evidence type="ECO:0000313" key="3">
    <source>
        <dbReference type="Proteomes" id="UP001595912"/>
    </source>
</evidence>
<evidence type="ECO:0008006" key="4">
    <source>
        <dbReference type="Google" id="ProtNLM"/>
    </source>
</evidence>
<keyword evidence="3" id="KW-1185">Reference proteome</keyword>
<feature type="chain" id="PRO_5045770829" description="Lipoprotein" evidence="1">
    <location>
        <begin position="17"/>
        <end position="163"/>
    </location>
</feature>
<comment type="caution">
    <text evidence="2">The sequence shown here is derived from an EMBL/GenBank/DDBJ whole genome shotgun (WGS) entry which is preliminary data.</text>
</comment>
<keyword evidence="1" id="KW-0732">Signal</keyword>
<name>A0ABV9W966_9ACTN</name>
<accession>A0ABV9W966</accession>
<sequence>MANFQLSYLLRAGAFAVLLPATLTGCTGGAETPVAAASESAVPVVTATSAAPQPSADAPEFGPGSVRVLTASASAPETALFEVVGPAGAKYGFRSPDGKVAACNQVDGSADAHALPGLPANAVQHVSVTCVQVGRGAPTGTLLVKVDLKTFVYDFEVPAKPTV</sequence>
<dbReference type="Proteomes" id="UP001595912">
    <property type="component" value="Unassembled WGS sequence"/>
</dbReference>
<evidence type="ECO:0000256" key="1">
    <source>
        <dbReference type="SAM" id="SignalP"/>
    </source>
</evidence>
<organism evidence="2 3">
    <name type="scientific">Dactylosporangium cerinum</name>
    <dbReference type="NCBI Taxonomy" id="1434730"/>
    <lineage>
        <taxon>Bacteria</taxon>
        <taxon>Bacillati</taxon>
        <taxon>Actinomycetota</taxon>
        <taxon>Actinomycetes</taxon>
        <taxon>Micromonosporales</taxon>
        <taxon>Micromonosporaceae</taxon>
        <taxon>Dactylosporangium</taxon>
    </lineage>
</organism>
<protein>
    <recommendedName>
        <fullName evidence="4">Lipoprotein</fullName>
    </recommendedName>
</protein>
<proteinExistence type="predicted"/>
<evidence type="ECO:0000313" key="2">
    <source>
        <dbReference type="EMBL" id="MFC5003917.1"/>
    </source>
</evidence>
<gene>
    <name evidence="2" type="ORF">ACFPIJ_39595</name>
</gene>
<reference evidence="3" key="1">
    <citation type="journal article" date="2019" name="Int. J. Syst. Evol. Microbiol.">
        <title>The Global Catalogue of Microorganisms (GCM) 10K type strain sequencing project: providing services to taxonomists for standard genome sequencing and annotation.</title>
        <authorList>
            <consortium name="The Broad Institute Genomics Platform"/>
            <consortium name="The Broad Institute Genome Sequencing Center for Infectious Disease"/>
            <person name="Wu L."/>
            <person name="Ma J."/>
        </authorList>
    </citation>
    <scope>NUCLEOTIDE SEQUENCE [LARGE SCALE GENOMIC DNA]</scope>
    <source>
        <strain evidence="3">CGMCC 4.7152</strain>
    </source>
</reference>